<organism evidence="5 6">
    <name type="scientific">Leminorella richardii</name>
    <dbReference type="NCBI Taxonomy" id="158841"/>
    <lineage>
        <taxon>Bacteria</taxon>
        <taxon>Pseudomonadati</taxon>
        <taxon>Pseudomonadota</taxon>
        <taxon>Gammaproteobacteria</taxon>
        <taxon>Enterobacterales</taxon>
        <taxon>Budviciaceae</taxon>
        <taxon>Leminorella</taxon>
    </lineage>
</organism>
<dbReference type="NCBIfam" id="TIGR01256">
    <property type="entry name" value="modA"/>
    <property type="match status" value="1"/>
</dbReference>
<name>A0A2X4UDD4_9GAMM</name>
<dbReference type="GO" id="GO:0015689">
    <property type="term" value="P:molybdate ion transport"/>
    <property type="evidence" value="ECO:0007669"/>
    <property type="project" value="InterPro"/>
</dbReference>
<evidence type="ECO:0000256" key="4">
    <source>
        <dbReference type="PIRSR" id="PIRSR004846-1"/>
    </source>
</evidence>
<dbReference type="InterPro" id="IPR005950">
    <property type="entry name" value="ModA"/>
</dbReference>
<dbReference type="AlphaFoldDB" id="A0A2X4UDD4"/>
<dbReference type="Proteomes" id="UP000249005">
    <property type="component" value="Chromosome 1"/>
</dbReference>
<dbReference type="PIRSF" id="PIRSF004846">
    <property type="entry name" value="ModA"/>
    <property type="match status" value="1"/>
</dbReference>
<comment type="similarity">
    <text evidence="1">Belongs to the bacterial solute-binding protein ModA family.</text>
</comment>
<dbReference type="GO" id="GO:0030288">
    <property type="term" value="C:outer membrane-bounded periplasmic space"/>
    <property type="evidence" value="ECO:0007669"/>
    <property type="project" value="TreeGrafter"/>
</dbReference>
<evidence type="ECO:0000256" key="2">
    <source>
        <dbReference type="ARBA" id="ARBA00022723"/>
    </source>
</evidence>
<evidence type="ECO:0000256" key="1">
    <source>
        <dbReference type="ARBA" id="ARBA00009175"/>
    </source>
</evidence>
<dbReference type="OrthoDB" id="9785015at2"/>
<evidence type="ECO:0000313" key="5">
    <source>
        <dbReference type="EMBL" id="SQI36659.1"/>
    </source>
</evidence>
<dbReference type="InterPro" id="IPR050682">
    <property type="entry name" value="ModA/WtpA"/>
</dbReference>
<dbReference type="KEGG" id="lri:NCTC12151_00876"/>
<keyword evidence="2 4" id="KW-0479">Metal-binding</keyword>
<dbReference type="PANTHER" id="PTHR30632">
    <property type="entry name" value="MOLYBDATE-BINDING PERIPLASMIC PROTEIN"/>
    <property type="match status" value="1"/>
</dbReference>
<evidence type="ECO:0000256" key="3">
    <source>
        <dbReference type="ARBA" id="ARBA00022729"/>
    </source>
</evidence>
<gene>
    <name evidence="5" type="ORF">NCTC12151_00876</name>
</gene>
<evidence type="ECO:0000313" key="6">
    <source>
        <dbReference type="Proteomes" id="UP000249005"/>
    </source>
</evidence>
<keyword evidence="3" id="KW-0732">Signal</keyword>
<protein>
    <submittedName>
        <fullName evidence="5">Binding protein HI_1525</fullName>
    </submittedName>
</protein>
<dbReference type="EMBL" id="LS483470">
    <property type="protein sequence ID" value="SQI36659.1"/>
    <property type="molecule type" value="Genomic_DNA"/>
</dbReference>
<reference evidence="5 6" key="1">
    <citation type="submission" date="2018-06" db="EMBL/GenBank/DDBJ databases">
        <authorList>
            <consortium name="Pathogen Informatics"/>
            <person name="Doyle S."/>
        </authorList>
    </citation>
    <scope>NUCLEOTIDE SEQUENCE [LARGE SCALE GENOMIC DNA]</scope>
    <source>
        <strain evidence="5 6">NCTC12151</strain>
    </source>
</reference>
<keyword evidence="6" id="KW-1185">Reference proteome</keyword>
<dbReference type="Gene3D" id="3.40.190.10">
    <property type="entry name" value="Periplasmic binding protein-like II"/>
    <property type="match status" value="2"/>
</dbReference>
<dbReference type="GO" id="GO:0030973">
    <property type="term" value="F:molybdate ion binding"/>
    <property type="evidence" value="ECO:0007669"/>
    <property type="project" value="TreeGrafter"/>
</dbReference>
<dbReference type="Pfam" id="PF13531">
    <property type="entry name" value="SBP_bac_11"/>
    <property type="match status" value="1"/>
</dbReference>
<sequence length="250" mass="26834">MPTLKQWTIGALLGVVSLTAFSAELHLYAGAGLRQPVEAVVRQFEEQTGNRVIIEYGGSGQILTRFNLTKAGDLFLPGSADYVEKLQQEDQVTDSAPLVLHTPVMVVRKAVAGNIKTLEDLANSSLKIGMGDPKAIALGKSGDKLLVASGYEQALKSKVTVQTTTIKQLLIYLLNGDIDAAVIGRSDAVKNQDTLLMLPSPEGTPEEVATIAVLKTSKHPQEAKALMDFFASEQGIKRFTDLGYLPVKAN</sequence>
<accession>A0A2X4UDD4</accession>
<dbReference type="SUPFAM" id="SSF53850">
    <property type="entry name" value="Periplasmic binding protein-like II"/>
    <property type="match status" value="1"/>
</dbReference>
<dbReference type="RefSeq" id="WP_111739463.1">
    <property type="nucleotide sequence ID" value="NZ_LR698987.1"/>
</dbReference>
<feature type="binding site" evidence="4">
    <location>
        <position position="166"/>
    </location>
    <ligand>
        <name>molybdate</name>
        <dbReference type="ChEBI" id="CHEBI:36264"/>
    </ligand>
</feature>
<dbReference type="GO" id="GO:0046872">
    <property type="term" value="F:metal ion binding"/>
    <property type="evidence" value="ECO:0007669"/>
    <property type="project" value="UniProtKB-KW"/>
</dbReference>
<dbReference type="PANTHER" id="PTHR30632:SF17">
    <property type="entry name" value="MOLYBDATE-BINDING PROTEIN MODA"/>
    <property type="match status" value="1"/>
</dbReference>
<keyword evidence="4" id="KW-0500">Molybdenum</keyword>
<feature type="binding site" evidence="4">
    <location>
        <position position="59"/>
    </location>
    <ligand>
        <name>molybdate</name>
        <dbReference type="ChEBI" id="CHEBI:36264"/>
    </ligand>
</feature>
<proteinExistence type="inferred from homology"/>